<gene>
    <name evidence="8" type="ORF">C7474_2574</name>
</gene>
<reference evidence="8 9" key="1">
    <citation type="journal article" date="2015" name="Stand. Genomic Sci.">
        <title>Genomic Encyclopedia of Bacterial and Archaeal Type Strains, Phase III: the genomes of soil and plant-associated and newly described type strains.</title>
        <authorList>
            <person name="Whitman W.B."/>
            <person name="Woyke T."/>
            <person name="Klenk H.P."/>
            <person name="Zhou Y."/>
            <person name="Lilburn T.G."/>
            <person name="Beck B.J."/>
            <person name="De Vos P."/>
            <person name="Vandamme P."/>
            <person name="Eisen J.A."/>
            <person name="Garrity G."/>
            <person name="Hugenholtz P."/>
            <person name="Kyrpides N.C."/>
        </authorList>
    </citation>
    <scope>NUCLEOTIDE SEQUENCE [LARGE SCALE GENOMIC DNA]</scope>
    <source>
        <strain evidence="8 9">S2T63</strain>
    </source>
</reference>
<evidence type="ECO:0000256" key="7">
    <source>
        <dbReference type="SAM" id="Phobius"/>
    </source>
</evidence>
<feature type="transmembrane region" description="Helical" evidence="7">
    <location>
        <begin position="118"/>
        <end position="141"/>
    </location>
</feature>
<evidence type="ECO:0000313" key="9">
    <source>
        <dbReference type="Proteomes" id="UP000273158"/>
    </source>
</evidence>
<evidence type="ECO:0000256" key="4">
    <source>
        <dbReference type="ARBA" id="ARBA00022692"/>
    </source>
</evidence>
<accession>A0A498BX01</accession>
<dbReference type="PANTHER" id="PTHR30250">
    <property type="entry name" value="PST FAMILY PREDICTED COLANIC ACID TRANSPORTER"/>
    <property type="match status" value="1"/>
</dbReference>
<dbReference type="EMBL" id="RCDB01000003">
    <property type="protein sequence ID" value="RLK47975.1"/>
    <property type="molecule type" value="Genomic_DNA"/>
</dbReference>
<dbReference type="PANTHER" id="PTHR30250:SF10">
    <property type="entry name" value="LIPOPOLYSACCHARIDE BIOSYNTHESIS PROTEIN WZXC"/>
    <property type="match status" value="1"/>
</dbReference>
<feature type="transmembrane region" description="Helical" evidence="7">
    <location>
        <begin position="148"/>
        <end position="168"/>
    </location>
</feature>
<evidence type="ECO:0000256" key="1">
    <source>
        <dbReference type="ARBA" id="ARBA00004651"/>
    </source>
</evidence>
<keyword evidence="3" id="KW-1003">Cell membrane</keyword>
<comment type="caution">
    <text evidence="8">The sequence shown here is derived from an EMBL/GenBank/DDBJ whole genome shotgun (WGS) entry which is preliminary data.</text>
</comment>
<dbReference type="GO" id="GO:0005886">
    <property type="term" value="C:plasma membrane"/>
    <property type="evidence" value="ECO:0007669"/>
    <property type="project" value="UniProtKB-SubCell"/>
</dbReference>
<keyword evidence="4 7" id="KW-0812">Transmembrane</keyword>
<protein>
    <submittedName>
        <fullName evidence="8">O-antigen/teichoic acid export membrane protein</fullName>
    </submittedName>
</protein>
<feature type="transmembrane region" description="Helical" evidence="7">
    <location>
        <begin position="12"/>
        <end position="37"/>
    </location>
</feature>
<evidence type="ECO:0000256" key="3">
    <source>
        <dbReference type="ARBA" id="ARBA00022475"/>
    </source>
</evidence>
<dbReference type="AlphaFoldDB" id="A0A498BX01"/>
<feature type="transmembrane region" description="Helical" evidence="7">
    <location>
        <begin position="321"/>
        <end position="341"/>
    </location>
</feature>
<feature type="transmembrane region" description="Helical" evidence="7">
    <location>
        <begin position="49"/>
        <end position="70"/>
    </location>
</feature>
<dbReference type="Proteomes" id="UP000273158">
    <property type="component" value="Unassembled WGS sequence"/>
</dbReference>
<feature type="transmembrane region" description="Helical" evidence="7">
    <location>
        <begin position="353"/>
        <end position="373"/>
    </location>
</feature>
<feature type="transmembrane region" description="Helical" evidence="7">
    <location>
        <begin position="379"/>
        <end position="404"/>
    </location>
</feature>
<evidence type="ECO:0000256" key="5">
    <source>
        <dbReference type="ARBA" id="ARBA00022989"/>
    </source>
</evidence>
<keyword evidence="9" id="KW-1185">Reference proteome</keyword>
<proteinExistence type="inferred from homology"/>
<comment type="similarity">
    <text evidence="2">Belongs to the polysaccharide synthase family.</text>
</comment>
<keyword evidence="6 7" id="KW-0472">Membrane</keyword>
<keyword evidence="5 7" id="KW-1133">Transmembrane helix</keyword>
<feature type="transmembrane region" description="Helical" evidence="7">
    <location>
        <begin position="91"/>
        <end position="112"/>
    </location>
</feature>
<evidence type="ECO:0000256" key="2">
    <source>
        <dbReference type="ARBA" id="ARBA00007430"/>
    </source>
</evidence>
<organism evidence="8 9">
    <name type="scientific">Microbacterium telephonicum</name>
    <dbReference type="NCBI Taxonomy" id="1714841"/>
    <lineage>
        <taxon>Bacteria</taxon>
        <taxon>Bacillati</taxon>
        <taxon>Actinomycetota</taxon>
        <taxon>Actinomycetes</taxon>
        <taxon>Micrococcales</taxon>
        <taxon>Microbacteriaceae</taxon>
        <taxon>Microbacterium</taxon>
    </lineage>
</organism>
<evidence type="ECO:0000313" key="8">
    <source>
        <dbReference type="EMBL" id="RLK47975.1"/>
    </source>
</evidence>
<sequence>MRARTSSFSALARSLGGFTAIQLVGFAAPFIALPVIARMVGAAEWVHLASAQAIGSLTAAVILFGWWTAGPSEYYRRSGKAARALLYRQSVLERAIVASVALPISFVVVAMITPPDFLLIAVLANLAMASYGFTPDWYFIAMRRPAKLALYETGPRAFGIVVGVGAILLTRDIIWYPLTQLVAAAIAYLLMIHLETPRSSGMTVSLKSGLRNLRSNMPIAASNILGAAYGQLTIPVASALATNGALAPYVAGDKLYKASRFTIVALGNTLQGWVLSAETYRRQMFAISFHIGWGIVGGSMLAVLTPWATHLLFGSELRVEYSTSIAFGVAFLFASITTPLVRNVLIPHGRRRLPLVATALALTVGLGGIWPFYSAFGVSGIGLAVAASEFVSAAVNGLSSIQVLRGVRREGRARPAA</sequence>
<dbReference type="InterPro" id="IPR050833">
    <property type="entry name" value="Poly_Biosynth_Transport"/>
</dbReference>
<feature type="transmembrane region" description="Helical" evidence="7">
    <location>
        <begin position="285"/>
        <end position="309"/>
    </location>
</feature>
<comment type="subcellular location">
    <subcellularLocation>
        <location evidence="1">Cell membrane</location>
        <topology evidence="1">Multi-pass membrane protein</topology>
    </subcellularLocation>
</comment>
<evidence type="ECO:0000256" key="6">
    <source>
        <dbReference type="ARBA" id="ARBA00023136"/>
    </source>
</evidence>
<feature type="transmembrane region" description="Helical" evidence="7">
    <location>
        <begin position="174"/>
        <end position="192"/>
    </location>
</feature>
<name>A0A498BX01_9MICO</name>